<reference evidence="13" key="1">
    <citation type="submission" date="2015-09" db="EMBL/GenBank/DDBJ databases">
        <title>Draft Genome Sequences of Two Novel Amoeba-resistant Intranuclear Bacteria, Candidatus Berkiella cookevillensis and Candidatus Berkiella aquae.</title>
        <authorList>
            <person name="Mehari Y.T."/>
            <person name="Arivett B.A."/>
            <person name="Farone A.L."/>
            <person name="Gunderson J.H."/>
            <person name="Farone M.B."/>
        </authorList>
    </citation>
    <scope>NUCLEOTIDE SEQUENCE [LARGE SCALE GENOMIC DNA]</scope>
    <source>
        <strain evidence="13">CC99</strain>
    </source>
</reference>
<dbReference type="EMBL" id="LKHV01000003">
    <property type="protein sequence ID" value="KRG19314.1"/>
    <property type="molecule type" value="Genomic_DNA"/>
</dbReference>
<organism evidence="13">
    <name type="scientific">Candidatus Berkiella cookevillensis</name>
    <dbReference type="NCBI Taxonomy" id="437022"/>
    <lineage>
        <taxon>Bacteria</taxon>
        <taxon>Pseudomonadati</taxon>
        <taxon>Pseudomonadota</taxon>
        <taxon>Gammaproteobacteria</taxon>
        <taxon>Candidatus Berkiellales</taxon>
        <taxon>Candidatus Berkiellaceae</taxon>
        <taxon>Candidatus Berkiella</taxon>
    </lineage>
</organism>
<dbReference type="Proteomes" id="UP000051494">
    <property type="component" value="Unassembled WGS sequence"/>
</dbReference>
<dbReference type="SMART" id="SM00771">
    <property type="entry name" value="ZipA_C"/>
    <property type="match status" value="1"/>
</dbReference>
<keyword evidence="2 9" id="KW-0997">Cell inner membrane</keyword>
<sequence length="274" mass="30817">MLEDLRLMILIVVIVGFGFLIIDGFRRRLKKNSITQKFEQTVFENNHQSNNHHPNHHHDQTHEDMPADRINKRESSASTQDASDPLFGDIEPLAISAMPKKNTAILGAAQAMDSIAKPAKAPVQKNVNAEPLVITLSIASRSGGFSGRTLEAVLKGNYFYFSSKNIFHRHVGDSPSNPVLYSVAQSVEPGIFDLEKMKHQRIAGLVIFMVLPTIDTAHNMHIFEQMLKSARQLAAHLNGELCDDQHNYLTTQTLEAYRQKIQHYDERLLALKAE</sequence>
<comment type="function">
    <text evidence="8">Essential cell division protein that stabilizes the FtsZ protofilaments by cross-linking them and that serves as a cytoplasmic membrane anchor for the Z ring. Also required for the recruitment to the septal ring of downstream cell division proteins.</text>
</comment>
<evidence type="ECO:0000256" key="8">
    <source>
        <dbReference type="RuleBase" id="RU003612"/>
    </source>
</evidence>
<gene>
    <name evidence="13" type="primary">zipA</name>
    <name evidence="13" type="ORF">CC99x_00843</name>
    <name evidence="14" type="ORF">CC99x_008445</name>
</gene>
<accession>A0A0Q9YNZ2</accession>
<dbReference type="STRING" id="437022.CC99x_00843"/>
<keyword evidence="6 9" id="KW-0472">Membrane</keyword>
<evidence type="ECO:0000256" key="3">
    <source>
        <dbReference type="ARBA" id="ARBA00022618"/>
    </source>
</evidence>
<reference evidence="14" key="2">
    <citation type="journal article" date="2016" name="Genome Announc.">
        <title>Draft Genome Sequences of Two Novel Amoeba-Resistant Intranuclear Bacteria, 'Candidatus Berkiella cookevillensis' and 'Candidatus Berkiella aquae'.</title>
        <authorList>
            <person name="Mehari Y.T."/>
            <person name="Arivett B.A."/>
            <person name="Farone A.L."/>
            <person name="Gunderson J.H."/>
            <person name="Farone M.B."/>
        </authorList>
    </citation>
    <scope>NUCLEOTIDE SEQUENCE</scope>
    <source>
        <strain evidence="14">CC99</strain>
    </source>
</reference>
<dbReference type="Gene3D" id="3.30.1400.10">
    <property type="entry name" value="ZipA, C-terminal FtsZ-binding domain"/>
    <property type="match status" value="1"/>
</dbReference>
<comment type="subcellular location">
    <subcellularLocation>
        <location evidence="9">Cell inner membrane</location>
        <topology evidence="9">Single-pass type I membrane protein</topology>
    </subcellularLocation>
</comment>
<dbReference type="PANTHER" id="PTHR38685">
    <property type="entry name" value="CELL DIVISION PROTEIN ZIPA"/>
    <property type="match status" value="1"/>
</dbReference>
<reference evidence="14" key="3">
    <citation type="submission" date="2021-06" db="EMBL/GenBank/DDBJ databases">
        <title>Genomic Description and Analysis of Intracellular Bacteria, Candidatus Berkiella cookevillensis and Candidatus Berkiella aquae.</title>
        <authorList>
            <person name="Kidane D.T."/>
            <person name="Mehari Y.T."/>
            <person name="Rice F.C."/>
            <person name="Arivett B.A."/>
            <person name="Farone A.L."/>
            <person name="Berk S.G."/>
            <person name="Farone M.B."/>
        </authorList>
    </citation>
    <scope>NUCLEOTIDE SEQUENCE</scope>
    <source>
        <strain evidence="14">CC99</strain>
    </source>
</reference>
<dbReference type="InterPro" id="IPR011919">
    <property type="entry name" value="Cell_div_ZipA"/>
</dbReference>
<comment type="similarity">
    <text evidence="8">Belongs to the ZipA family.</text>
</comment>
<feature type="transmembrane region" description="Helical" evidence="11">
    <location>
        <begin position="6"/>
        <end position="25"/>
    </location>
</feature>
<dbReference type="GO" id="GO:0032153">
    <property type="term" value="C:cell division site"/>
    <property type="evidence" value="ECO:0007669"/>
    <property type="project" value="TreeGrafter"/>
</dbReference>
<dbReference type="SUPFAM" id="SSF64383">
    <property type="entry name" value="Cell-division protein ZipA, C-terminal domain"/>
    <property type="match status" value="1"/>
</dbReference>
<evidence type="ECO:0000256" key="2">
    <source>
        <dbReference type="ARBA" id="ARBA00022519"/>
    </source>
</evidence>
<comment type="caution">
    <text evidence="13">The sequence shown here is derived from an EMBL/GenBank/DDBJ whole genome shotgun (WGS) entry which is preliminary data.</text>
</comment>
<evidence type="ECO:0000259" key="12">
    <source>
        <dbReference type="SMART" id="SM00771"/>
    </source>
</evidence>
<dbReference type="EMBL" id="LKHV02000001">
    <property type="protein sequence ID" value="MCS5708928.1"/>
    <property type="molecule type" value="Genomic_DNA"/>
</dbReference>
<dbReference type="Pfam" id="PF04354">
    <property type="entry name" value="ZipA_C"/>
    <property type="match status" value="1"/>
</dbReference>
<dbReference type="PANTHER" id="PTHR38685:SF1">
    <property type="entry name" value="CELL DIVISION PROTEIN ZIPA"/>
    <property type="match status" value="1"/>
</dbReference>
<evidence type="ECO:0000256" key="9">
    <source>
        <dbReference type="RuleBase" id="RU003613"/>
    </source>
</evidence>
<keyword evidence="3 8" id="KW-0132">Cell division</keyword>
<dbReference type="InterPro" id="IPR036765">
    <property type="entry name" value="ZipA_FtsZ-bd_C_sf"/>
</dbReference>
<dbReference type="AlphaFoldDB" id="A0A0Q9YNZ2"/>
<feature type="domain" description="ZipA C-terminal FtsZ-binding" evidence="12">
    <location>
        <begin position="130"/>
        <end position="261"/>
    </location>
</feature>
<keyword evidence="15" id="KW-1185">Reference proteome</keyword>
<keyword evidence="1 9" id="KW-1003">Cell membrane</keyword>
<feature type="compositionally biased region" description="Basic and acidic residues" evidence="10">
    <location>
        <begin position="57"/>
        <end position="75"/>
    </location>
</feature>
<evidence type="ECO:0000313" key="14">
    <source>
        <dbReference type="EMBL" id="MCS5708928.1"/>
    </source>
</evidence>
<protein>
    <recommendedName>
        <fullName evidence="8">Cell division protein ZipA</fullName>
    </recommendedName>
</protein>
<dbReference type="RefSeq" id="WP_057623973.1">
    <property type="nucleotide sequence ID" value="NZ_LKHV02000001.1"/>
</dbReference>
<evidence type="ECO:0000313" key="13">
    <source>
        <dbReference type="EMBL" id="KRG19314.1"/>
    </source>
</evidence>
<feature type="region of interest" description="Disordered" evidence="10">
    <location>
        <begin position="46"/>
        <end position="86"/>
    </location>
</feature>
<evidence type="ECO:0000256" key="10">
    <source>
        <dbReference type="SAM" id="MobiDB-lite"/>
    </source>
</evidence>
<dbReference type="GO" id="GO:0000917">
    <property type="term" value="P:division septum assembly"/>
    <property type="evidence" value="ECO:0007669"/>
    <property type="project" value="TreeGrafter"/>
</dbReference>
<name>A0A0Q9YNZ2_9GAMM</name>
<proteinExistence type="inferred from homology"/>
<evidence type="ECO:0000256" key="6">
    <source>
        <dbReference type="ARBA" id="ARBA00023136"/>
    </source>
</evidence>
<evidence type="ECO:0000256" key="7">
    <source>
        <dbReference type="ARBA" id="ARBA00023306"/>
    </source>
</evidence>
<evidence type="ECO:0000313" key="15">
    <source>
        <dbReference type="Proteomes" id="UP000051494"/>
    </source>
</evidence>
<keyword evidence="5 11" id="KW-1133">Transmembrane helix</keyword>
<dbReference type="OrthoDB" id="7054914at2"/>
<keyword evidence="7 8" id="KW-0131">Cell cycle</keyword>
<keyword evidence="4 9" id="KW-0812">Transmembrane</keyword>
<evidence type="ECO:0000256" key="4">
    <source>
        <dbReference type="ARBA" id="ARBA00022692"/>
    </source>
</evidence>
<dbReference type="InterPro" id="IPR007449">
    <property type="entry name" value="ZipA_FtsZ-bd_C"/>
</dbReference>
<dbReference type="GO" id="GO:0005886">
    <property type="term" value="C:plasma membrane"/>
    <property type="evidence" value="ECO:0007669"/>
    <property type="project" value="UniProtKB-SubCell"/>
</dbReference>
<evidence type="ECO:0000256" key="5">
    <source>
        <dbReference type="ARBA" id="ARBA00022989"/>
    </source>
</evidence>
<evidence type="ECO:0000256" key="11">
    <source>
        <dbReference type="SAM" id="Phobius"/>
    </source>
</evidence>
<evidence type="ECO:0000256" key="1">
    <source>
        <dbReference type="ARBA" id="ARBA00022475"/>
    </source>
</evidence>